<protein>
    <submittedName>
        <fullName evidence="1">Uncharacterized protein</fullName>
    </submittedName>
</protein>
<proteinExistence type="predicted"/>
<gene>
    <name evidence="1" type="ORF">GCM10008956_11530</name>
</gene>
<dbReference type="EMBL" id="BMQG01000003">
    <property type="protein sequence ID" value="GGM36755.1"/>
    <property type="molecule type" value="Genomic_DNA"/>
</dbReference>
<sequence>MLGVPDAVVPALLGGLGQVDGGAQGVAGPLAKGHGDWIENAQVYRHASSSGFSGPRRGLREGCRG</sequence>
<evidence type="ECO:0000313" key="1">
    <source>
        <dbReference type="EMBL" id="GGM36755.1"/>
    </source>
</evidence>
<name>A0A8H9GN12_9DEIO</name>
<reference evidence="2" key="1">
    <citation type="journal article" date="2019" name="Int. J. Syst. Evol. Microbiol.">
        <title>The Global Catalogue of Microorganisms (GCM) 10K type strain sequencing project: providing services to taxonomists for standard genome sequencing and annotation.</title>
        <authorList>
            <consortium name="The Broad Institute Genomics Platform"/>
            <consortium name="The Broad Institute Genome Sequencing Center for Infectious Disease"/>
            <person name="Wu L."/>
            <person name="Ma J."/>
        </authorList>
    </citation>
    <scope>NUCLEOTIDE SEQUENCE [LARGE SCALE GENOMIC DNA]</scope>
    <source>
        <strain evidence="2">JCM 31047</strain>
    </source>
</reference>
<dbReference type="AlphaFoldDB" id="A0A8H9GN12"/>
<accession>A0A8H9GN12</accession>
<evidence type="ECO:0000313" key="2">
    <source>
        <dbReference type="Proteomes" id="UP000600547"/>
    </source>
</evidence>
<keyword evidence="2" id="KW-1185">Reference proteome</keyword>
<organism evidence="1 2">
    <name type="scientific">Deinococcus arenae</name>
    <dbReference type="NCBI Taxonomy" id="1452751"/>
    <lineage>
        <taxon>Bacteria</taxon>
        <taxon>Thermotogati</taxon>
        <taxon>Deinococcota</taxon>
        <taxon>Deinococci</taxon>
        <taxon>Deinococcales</taxon>
        <taxon>Deinococcaceae</taxon>
        <taxon>Deinococcus</taxon>
    </lineage>
</organism>
<comment type="caution">
    <text evidence="1">The sequence shown here is derived from an EMBL/GenBank/DDBJ whole genome shotgun (WGS) entry which is preliminary data.</text>
</comment>
<dbReference type="Proteomes" id="UP000600547">
    <property type="component" value="Unassembled WGS sequence"/>
</dbReference>